<dbReference type="InterPro" id="IPR036056">
    <property type="entry name" value="Fibrinogen-like_C"/>
</dbReference>
<dbReference type="InterPro" id="IPR002181">
    <property type="entry name" value="Fibrinogen_a/b/g_C_dom"/>
</dbReference>
<sequence>MQNQQQIVKLLAELANTKCLDYVYAKLQKECTSIYANGSTSSGIYPIWLKERFQFTYAYCDMDLVSTKKGWTTIQSRMNGELNFERGWDDYVRGFGNPSSEHWLGLENIYRLSRQTAYSQNTLGAIYTQDPEVGFDLEDWDGVKAFVQYKYLKLKPKATNYKLNVNGLDEAYRHNFSIAPITNSEFSTPDRDNDKEYHRHCASKYKSGWWFSYCIDSNLNGLYPKYRQQMSRSNIYWYGWNSWNLKNSALRFVSTTLYHGSVGQ</sequence>
<protein>
    <recommendedName>
        <fullName evidence="2">Fibrinogen C-terminal domain-containing protein</fullName>
    </recommendedName>
</protein>
<dbReference type="SUPFAM" id="SSF56496">
    <property type="entry name" value="Fibrinogen C-terminal domain-like"/>
    <property type="match status" value="1"/>
</dbReference>
<comment type="caution">
    <text evidence="3">The sequence shown here is derived from an EMBL/GenBank/DDBJ whole genome shotgun (WGS) entry which is preliminary data.</text>
</comment>
<dbReference type="Gene3D" id="3.90.215.10">
    <property type="entry name" value="Gamma Fibrinogen, chain A, domain 1"/>
    <property type="match status" value="1"/>
</dbReference>
<dbReference type="PANTHER" id="PTHR19143:SF459">
    <property type="entry name" value="FIBRINOGEN C-TERMINAL DOMAIN-CONTAINING PROTEIN"/>
    <property type="match status" value="1"/>
</dbReference>
<proteinExistence type="predicted"/>
<evidence type="ECO:0000313" key="3">
    <source>
        <dbReference type="EMBL" id="CAK8688393.1"/>
    </source>
</evidence>
<dbReference type="EMBL" id="CAWYQH010000108">
    <property type="protein sequence ID" value="CAK8688393.1"/>
    <property type="molecule type" value="Genomic_DNA"/>
</dbReference>
<name>A0ABP0GAB4_CLALP</name>
<dbReference type="InterPro" id="IPR014716">
    <property type="entry name" value="Fibrinogen_a/b/g_C_1"/>
</dbReference>
<dbReference type="PROSITE" id="PS00514">
    <property type="entry name" value="FIBRINOGEN_C_1"/>
    <property type="match status" value="1"/>
</dbReference>
<feature type="domain" description="Fibrinogen C-terminal" evidence="2">
    <location>
        <begin position="22"/>
        <end position="261"/>
    </location>
</feature>
<evidence type="ECO:0000313" key="4">
    <source>
        <dbReference type="Proteomes" id="UP001642483"/>
    </source>
</evidence>
<dbReference type="Pfam" id="PF00147">
    <property type="entry name" value="Fibrinogen_C"/>
    <property type="match status" value="1"/>
</dbReference>
<dbReference type="InterPro" id="IPR020837">
    <property type="entry name" value="Fibrinogen_CS"/>
</dbReference>
<dbReference type="Proteomes" id="UP001642483">
    <property type="component" value="Unassembled WGS sequence"/>
</dbReference>
<keyword evidence="1" id="KW-1015">Disulfide bond</keyword>
<evidence type="ECO:0000259" key="2">
    <source>
        <dbReference type="PROSITE" id="PS51406"/>
    </source>
</evidence>
<keyword evidence="4" id="KW-1185">Reference proteome</keyword>
<gene>
    <name evidence="3" type="ORF">CVLEPA_LOCUS20416</name>
</gene>
<accession>A0ABP0GAB4</accession>
<reference evidence="3 4" key="1">
    <citation type="submission" date="2024-02" db="EMBL/GenBank/DDBJ databases">
        <authorList>
            <person name="Daric V."/>
            <person name="Darras S."/>
        </authorList>
    </citation>
    <scope>NUCLEOTIDE SEQUENCE [LARGE SCALE GENOMIC DNA]</scope>
</reference>
<dbReference type="Gene3D" id="4.10.530.10">
    <property type="entry name" value="Gamma-fibrinogen Carboxyl Terminal Fragment, domain 2"/>
    <property type="match status" value="1"/>
</dbReference>
<organism evidence="3 4">
    <name type="scientific">Clavelina lepadiformis</name>
    <name type="common">Light-bulb sea squirt</name>
    <name type="synonym">Ascidia lepadiformis</name>
    <dbReference type="NCBI Taxonomy" id="159417"/>
    <lineage>
        <taxon>Eukaryota</taxon>
        <taxon>Metazoa</taxon>
        <taxon>Chordata</taxon>
        <taxon>Tunicata</taxon>
        <taxon>Ascidiacea</taxon>
        <taxon>Aplousobranchia</taxon>
        <taxon>Clavelinidae</taxon>
        <taxon>Clavelina</taxon>
    </lineage>
</organism>
<dbReference type="InterPro" id="IPR050373">
    <property type="entry name" value="Fibrinogen_C-term_domain"/>
</dbReference>
<dbReference type="PROSITE" id="PS51406">
    <property type="entry name" value="FIBRINOGEN_C_2"/>
    <property type="match status" value="1"/>
</dbReference>
<evidence type="ECO:0000256" key="1">
    <source>
        <dbReference type="ARBA" id="ARBA00023157"/>
    </source>
</evidence>
<dbReference type="PANTHER" id="PTHR19143">
    <property type="entry name" value="FIBRINOGEN/TENASCIN/ANGIOPOEITIN"/>
    <property type="match status" value="1"/>
</dbReference>
<dbReference type="SMART" id="SM00186">
    <property type="entry name" value="FBG"/>
    <property type="match status" value="1"/>
</dbReference>